<dbReference type="STRING" id="67801.A0A1B0BID5"/>
<dbReference type="EMBL" id="JXJN01014926">
    <property type="status" value="NOT_ANNOTATED_CDS"/>
    <property type="molecule type" value="Genomic_DNA"/>
</dbReference>
<dbReference type="AlphaFoldDB" id="A0A1B0BID5"/>
<protein>
    <recommendedName>
        <fullName evidence="3">Peptidase aspartic putative domain-containing protein</fullName>
    </recommendedName>
</protein>
<dbReference type="EnsemblMetazoa" id="GPPI031130-RA">
    <property type="protein sequence ID" value="GPPI031130-PA"/>
    <property type="gene ID" value="GPPI031130"/>
</dbReference>
<dbReference type="EMBL" id="JXJN01014928">
    <property type="status" value="NOT_ANNOTATED_CDS"/>
    <property type="molecule type" value="Genomic_DNA"/>
</dbReference>
<dbReference type="VEuPathDB" id="VectorBase:GPPI031130"/>
<accession>A0A1B0BID5</accession>
<dbReference type="InterPro" id="IPR005312">
    <property type="entry name" value="DUF1759"/>
</dbReference>
<reference evidence="1" key="2">
    <citation type="submission" date="2020-05" db="UniProtKB">
        <authorList>
            <consortium name="EnsemblMetazoa"/>
        </authorList>
    </citation>
    <scope>IDENTIFICATION</scope>
    <source>
        <strain evidence="1">IAEA</strain>
    </source>
</reference>
<reference evidence="2" key="1">
    <citation type="submission" date="2015-01" db="EMBL/GenBank/DDBJ databases">
        <authorList>
            <person name="Aksoy S."/>
            <person name="Warren W."/>
            <person name="Wilson R.K."/>
        </authorList>
    </citation>
    <scope>NUCLEOTIDE SEQUENCE [LARGE SCALE GENOMIC DNA]</scope>
    <source>
        <strain evidence="2">IAEA</strain>
    </source>
</reference>
<dbReference type="PANTHER" id="PTHR47331">
    <property type="entry name" value="PHD-TYPE DOMAIN-CONTAINING PROTEIN"/>
    <property type="match status" value="1"/>
</dbReference>
<evidence type="ECO:0000313" key="1">
    <source>
        <dbReference type="EnsemblMetazoa" id="GPPI031130-PA"/>
    </source>
</evidence>
<name>A0A1B0BID5_9MUSC</name>
<sequence>MFSDEKYDTVKLPKIELREFSGDVTTWIACFDEFTSLVHNNERFENKKIIGKRHIKQIFGHPKIIHANAADLRELIDTIDNHVIGLKNINRPVESWDDLMLYIITSKLDPDTLNKWNEKTPTDRRCQFLESNLSSVSLPGGAPTSRAIEPKRIQRTAKSFVTIKNCCSFCQKPGQVIYRFSDFLSLSTADRLNKVRALKLCVNCLKFKNHNLSDCTSKGRCHTCGRGHNSLLHFERPQVANYTASKHNQINETSHIEPAKNANHNMSDQAQPKNVAALKKQHTERNTLTTALVYIISKYNQRFPCRVLLVGGSQINMISERMVHMTGLKRQYAPIQFQCANKTVETYHCEYKTLFVLHDRCPPASSLVLLLYFLLSSSVNSVGNKLETNLKIFVAVAFSGQLEVINNIIFRKQKLWNKRVTVSPLEVLGQTSY</sequence>
<evidence type="ECO:0008006" key="3">
    <source>
        <dbReference type="Google" id="ProtNLM"/>
    </source>
</evidence>
<dbReference type="Proteomes" id="UP000092460">
    <property type="component" value="Unassembled WGS sequence"/>
</dbReference>
<evidence type="ECO:0000313" key="2">
    <source>
        <dbReference type="Proteomes" id="UP000092460"/>
    </source>
</evidence>
<organism evidence="1 2">
    <name type="scientific">Glossina palpalis gambiensis</name>
    <dbReference type="NCBI Taxonomy" id="67801"/>
    <lineage>
        <taxon>Eukaryota</taxon>
        <taxon>Metazoa</taxon>
        <taxon>Ecdysozoa</taxon>
        <taxon>Arthropoda</taxon>
        <taxon>Hexapoda</taxon>
        <taxon>Insecta</taxon>
        <taxon>Pterygota</taxon>
        <taxon>Neoptera</taxon>
        <taxon>Endopterygota</taxon>
        <taxon>Diptera</taxon>
        <taxon>Brachycera</taxon>
        <taxon>Muscomorpha</taxon>
        <taxon>Hippoboscoidea</taxon>
        <taxon>Glossinidae</taxon>
        <taxon>Glossina</taxon>
    </lineage>
</organism>
<dbReference type="PANTHER" id="PTHR47331:SF5">
    <property type="entry name" value="RIBONUCLEASE H"/>
    <property type="match status" value="1"/>
</dbReference>
<dbReference type="EMBL" id="JXJN01014927">
    <property type="status" value="NOT_ANNOTATED_CDS"/>
    <property type="molecule type" value="Genomic_DNA"/>
</dbReference>
<proteinExistence type="predicted"/>
<keyword evidence="2" id="KW-1185">Reference proteome</keyword>
<dbReference type="Pfam" id="PF03564">
    <property type="entry name" value="DUF1759"/>
    <property type="match status" value="1"/>
</dbReference>